<dbReference type="InterPro" id="IPR023393">
    <property type="entry name" value="START-like_dom_sf"/>
</dbReference>
<keyword evidence="2" id="KW-1185">Reference proteome</keyword>
<dbReference type="Gene3D" id="3.30.530.20">
    <property type="match status" value="1"/>
</dbReference>
<evidence type="ECO:0000313" key="2">
    <source>
        <dbReference type="Proteomes" id="UP001185028"/>
    </source>
</evidence>
<evidence type="ECO:0000313" key="1">
    <source>
        <dbReference type="EMBL" id="MDR6244831.1"/>
    </source>
</evidence>
<dbReference type="Proteomes" id="UP001185028">
    <property type="component" value="Unassembled WGS sequence"/>
</dbReference>
<protein>
    <recommendedName>
        <fullName evidence="3">SRPBCC family protein</fullName>
    </recommendedName>
</protein>
<sequence length="166" mass="19212">MQHHYLFISSWTVGTSRDRLWEMADHIEEIDCWNNVVFEKVQQGHGSDGIGDVFRCTFKTKMLFHLSIRLKVTDKRKPDQFTLEVEGPLAGTGTCYMKESPDGKQTELRCEWKVRLHHRGLRIMNPVMRPVYTWSHDKVMDEGVQGVAASLNADVSAPHHETIVYR</sequence>
<gene>
    <name evidence="1" type="ORF">JOC58_002728</name>
</gene>
<dbReference type="SUPFAM" id="SSF55961">
    <property type="entry name" value="Bet v1-like"/>
    <property type="match status" value="1"/>
</dbReference>
<accession>A0ABU1J0V7</accession>
<reference evidence="1 2" key="1">
    <citation type="submission" date="2023-07" db="EMBL/GenBank/DDBJ databases">
        <title>Genomic Encyclopedia of Type Strains, Phase IV (KMG-IV): sequencing the most valuable type-strain genomes for metagenomic binning, comparative biology and taxonomic classification.</title>
        <authorList>
            <person name="Goeker M."/>
        </authorList>
    </citation>
    <scope>NUCLEOTIDE SEQUENCE [LARGE SCALE GENOMIC DNA]</scope>
    <source>
        <strain evidence="1 2">DSM 22170</strain>
    </source>
</reference>
<organism evidence="1 2">
    <name type="scientific">Paenibacillus hunanensis</name>
    <dbReference type="NCBI Taxonomy" id="539262"/>
    <lineage>
        <taxon>Bacteria</taxon>
        <taxon>Bacillati</taxon>
        <taxon>Bacillota</taxon>
        <taxon>Bacilli</taxon>
        <taxon>Bacillales</taxon>
        <taxon>Paenibacillaceae</taxon>
        <taxon>Paenibacillus</taxon>
    </lineage>
</organism>
<proteinExistence type="predicted"/>
<dbReference type="RefSeq" id="WP_188774460.1">
    <property type="nucleotide sequence ID" value="NZ_BMMB01000002.1"/>
</dbReference>
<dbReference type="EMBL" id="JAVDQH010000010">
    <property type="protein sequence ID" value="MDR6244831.1"/>
    <property type="molecule type" value="Genomic_DNA"/>
</dbReference>
<name>A0ABU1J0V7_9BACL</name>
<evidence type="ECO:0008006" key="3">
    <source>
        <dbReference type="Google" id="ProtNLM"/>
    </source>
</evidence>
<comment type="caution">
    <text evidence="1">The sequence shown here is derived from an EMBL/GenBank/DDBJ whole genome shotgun (WGS) entry which is preliminary data.</text>
</comment>